<keyword evidence="7" id="KW-1185">Reference proteome</keyword>
<dbReference type="Pfam" id="PF07729">
    <property type="entry name" value="FCD"/>
    <property type="match status" value="1"/>
</dbReference>
<protein>
    <submittedName>
        <fullName evidence="6">GntR family transcriptional regulator</fullName>
    </submittedName>
</protein>
<dbReference type="PANTHER" id="PTHR43537:SF41">
    <property type="entry name" value="TRANSCRIPTIONAL REGULATORY PROTEIN"/>
    <property type="match status" value="1"/>
</dbReference>
<dbReference type="SUPFAM" id="SSF48008">
    <property type="entry name" value="GntR ligand-binding domain-like"/>
    <property type="match status" value="1"/>
</dbReference>
<evidence type="ECO:0000313" key="6">
    <source>
        <dbReference type="EMBL" id="QYD73866.1"/>
    </source>
</evidence>
<organism evidence="6 7">
    <name type="scientific">Paraburkholderia edwinii</name>
    <dbReference type="NCBI Taxonomy" id="2861782"/>
    <lineage>
        <taxon>Bacteria</taxon>
        <taxon>Pseudomonadati</taxon>
        <taxon>Pseudomonadota</taxon>
        <taxon>Betaproteobacteria</taxon>
        <taxon>Burkholderiales</taxon>
        <taxon>Burkholderiaceae</taxon>
        <taxon>Paraburkholderia</taxon>
    </lineage>
</organism>
<evidence type="ECO:0000259" key="5">
    <source>
        <dbReference type="PROSITE" id="PS50949"/>
    </source>
</evidence>
<dbReference type="InterPro" id="IPR008920">
    <property type="entry name" value="TF_FadR/GntR_C"/>
</dbReference>
<evidence type="ECO:0000256" key="3">
    <source>
        <dbReference type="ARBA" id="ARBA00023163"/>
    </source>
</evidence>
<dbReference type="SMART" id="SM00895">
    <property type="entry name" value="FCD"/>
    <property type="match status" value="1"/>
</dbReference>
<accession>A0ABX8UY20</accession>
<keyword evidence="1" id="KW-0805">Transcription regulation</keyword>
<dbReference type="PANTHER" id="PTHR43537">
    <property type="entry name" value="TRANSCRIPTIONAL REGULATOR, GNTR FAMILY"/>
    <property type="match status" value="1"/>
</dbReference>
<dbReference type="InterPro" id="IPR036388">
    <property type="entry name" value="WH-like_DNA-bd_sf"/>
</dbReference>
<dbReference type="Gene3D" id="1.20.120.530">
    <property type="entry name" value="GntR ligand-binding domain-like"/>
    <property type="match status" value="1"/>
</dbReference>
<keyword evidence="3" id="KW-0804">Transcription</keyword>
<dbReference type="InterPro" id="IPR000524">
    <property type="entry name" value="Tscrpt_reg_HTH_GntR"/>
</dbReference>
<dbReference type="RefSeq" id="WP_219803720.1">
    <property type="nucleotide sequence ID" value="NZ_CP080096.1"/>
</dbReference>
<feature type="region of interest" description="Disordered" evidence="4">
    <location>
        <begin position="238"/>
        <end position="278"/>
    </location>
</feature>
<dbReference type="InterPro" id="IPR011711">
    <property type="entry name" value="GntR_C"/>
</dbReference>
<proteinExistence type="predicted"/>
<dbReference type="Proteomes" id="UP000826462">
    <property type="component" value="Chromosome 2"/>
</dbReference>
<dbReference type="PROSITE" id="PS50949">
    <property type="entry name" value="HTH_GNTR"/>
    <property type="match status" value="1"/>
</dbReference>
<dbReference type="CDD" id="cd07377">
    <property type="entry name" value="WHTH_GntR"/>
    <property type="match status" value="1"/>
</dbReference>
<evidence type="ECO:0000256" key="2">
    <source>
        <dbReference type="ARBA" id="ARBA00023125"/>
    </source>
</evidence>
<dbReference type="EMBL" id="CP080096">
    <property type="protein sequence ID" value="QYD73866.1"/>
    <property type="molecule type" value="Genomic_DNA"/>
</dbReference>
<evidence type="ECO:0000256" key="1">
    <source>
        <dbReference type="ARBA" id="ARBA00023015"/>
    </source>
</evidence>
<dbReference type="Pfam" id="PF00392">
    <property type="entry name" value="GntR"/>
    <property type="match status" value="1"/>
</dbReference>
<dbReference type="SUPFAM" id="SSF46785">
    <property type="entry name" value="Winged helix' DNA-binding domain"/>
    <property type="match status" value="1"/>
</dbReference>
<reference evidence="6 7" key="1">
    <citation type="submission" date="2021-07" db="EMBL/GenBank/DDBJ databases">
        <title>Paraburkholderia edwinii protects Aspergillus sp. from phenazines by acting as a toxin sponge.</title>
        <authorList>
            <person name="Dahlstrom K.M."/>
            <person name="Newman D.K."/>
        </authorList>
    </citation>
    <scope>NUCLEOTIDE SEQUENCE [LARGE SCALE GENOMIC DNA]</scope>
    <source>
        <strain evidence="6 7">Pe01</strain>
    </source>
</reference>
<evidence type="ECO:0000313" key="7">
    <source>
        <dbReference type="Proteomes" id="UP000826462"/>
    </source>
</evidence>
<feature type="compositionally biased region" description="Basic residues" evidence="4">
    <location>
        <begin position="243"/>
        <end position="252"/>
    </location>
</feature>
<name>A0ABX8UY20_9BURK</name>
<feature type="domain" description="HTH gntR-type" evidence="5">
    <location>
        <begin position="27"/>
        <end position="94"/>
    </location>
</feature>
<dbReference type="InterPro" id="IPR036390">
    <property type="entry name" value="WH_DNA-bd_sf"/>
</dbReference>
<dbReference type="Gene3D" id="1.10.10.10">
    <property type="entry name" value="Winged helix-like DNA-binding domain superfamily/Winged helix DNA-binding domain"/>
    <property type="match status" value="1"/>
</dbReference>
<sequence>MTTATNGFPLEDAPAAPFLPTASAPRSSASRMIADALRAAIVEGTLEPGAPLRQDAIARHFSVSAIPVREALRQLESEGWAKVEVHKGATVAPLSANEAREIYEIRSALESLALGLAIPRHTATSLREVTRLCKAAEREPDPSLYVARNEAFHMSLYAPAGRPQLCEMIANLHRRGERYLRLKFGFPEYKGESDHEHVELLDAVLRRDVAAAQALVAAHLIGTGELIYRFLTERVKTEESARTRKPRAKRARPSTSASVSTPADEPATRTQPSERDDG</sequence>
<gene>
    <name evidence="6" type="ORF">KZJ38_30425</name>
</gene>
<keyword evidence="2" id="KW-0238">DNA-binding</keyword>
<evidence type="ECO:0000256" key="4">
    <source>
        <dbReference type="SAM" id="MobiDB-lite"/>
    </source>
</evidence>
<dbReference type="SMART" id="SM00345">
    <property type="entry name" value="HTH_GNTR"/>
    <property type="match status" value="1"/>
</dbReference>
<feature type="region of interest" description="Disordered" evidence="4">
    <location>
        <begin position="1"/>
        <end position="22"/>
    </location>
</feature>